<dbReference type="SUPFAM" id="SSF51569">
    <property type="entry name" value="Aldolase"/>
    <property type="match status" value="1"/>
</dbReference>
<comment type="caution">
    <text evidence="19">The sequence shown here is derived from an EMBL/GenBank/DDBJ whole genome shotgun (WGS) entry which is preliminary data.</text>
</comment>
<evidence type="ECO:0000256" key="6">
    <source>
        <dbReference type="ARBA" id="ARBA00022777"/>
    </source>
</evidence>
<evidence type="ECO:0000256" key="2">
    <source>
        <dbReference type="ARBA" id="ARBA00010688"/>
    </source>
</evidence>
<dbReference type="RefSeq" id="WP_120029010.1">
    <property type="nucleotide sequence ID" value="NZ_QVMU01000001.1"/>
</dbReference>
<dbReference type="InterPro" id="IPR013785">
    <property type="entry name" value="Aldolase_TIM"/>
</dbReference>
<gene>
    <name evidence="19" type="primary">eda</name>
    <name evidence="19" type="ORF">DZ860_00790</name>
</gene>
<evidence type="ECO:0000256" key="15">
    <source>
        <dbReference type="ARBA" id="ARBA00067931"/>
    </source>
</evidence>
<dbReference type="FunFam" id="3.40.1190.20:FF:000011">
    <property type="entry name" value="2-dehydro-3-deoxygluconokinase, putative"/>
    <property type="match status" value="1"/>
</dbReference>
<name>A0A3A6R1R7_9VIBR</name>
<dbReference type="OrthoDB" id="9776822at2"/>
<dbReference type="EC" id="2.7.1.45" evidence="14"/>
<evidence type="ECO:0000313" key="19">
    <source>
        <dbReference type="EMBL" id="RJX75254.1"/>
    </source>
</evidence>
<evidence type="ECO:0000256" key="12">
    <source>
        <dbReference type="ARBA" id="ARBA00050729"/>
    </source>
</evidence>
<evidence type="ECO:0000256" key="8">
    <source>
        <dbReference type="ARBA" id="ARBA00023239"/>
    </source>
</evidence>
<dbReference type="PANTHER" id="PTHR30246:SF1">
    <property type="entry name" value="2-DEHYDRO-3-DEOXY-6-PHOSPHOGALACTONATE ALDOLASE-RELATED"/>
    <property type="match status" value="1"/>
</dbReference>
<dbReference type="Gene3D" id="3.40.1190.20">
    <property type="match status" value="1"/>
</dbReference>
<comment type="function">
    <text evidence="13">Catalyzes the phosphorylation of 2-keto-3-deoxygluconate (KDG) to produce 2-keto-3-deoxy-6-phosphogluconate (KDPG).</text>
</comment>
<dbReference type="GO" id="GO:0008673">
    <property type="term" value="F:2-dehydro-3-deoxygluconokinase activity"/>
    <property type="evidence" value="ECO:0007669"/>
    <property type="project" value="UniProtKB-EC"/>
</dbReference>
<dbReference type="CDD" id="cd00452">
    <property type="entry name" value="KDPG_aldolase"/>
    <property type="match status" value="1"/>
</dbReference>
<keyword evidence="6" id="KW-0418">Kinase</keyword>
<evidence type="ECO:0000256" key="16">
    <source>
        <dbReference type="ARBA" id="ARBA00075711"/>
    </source>
</evidence>
<keyword evidence="20" id="KW-1185">Reference proteome</keyword>
<feature type="domain" description="Carbohydrate kinase PfkB" evidence="18">
    <location>
        <begin position="5"/>
        <end position="300"/>
    </location>
</feature>
<evidence type="ECO:0000256" key="7">
    <source>
        <dbReference type="ARBA" id="ARBA00022840"/>
    </source>
</evidence>
<comment type="pathway">
    <text evidence="10">Carbohydrate acid metabolism; 2-dehydro-3-deoxy-D-gluconate degradation; D-glyceraldehyde 3-phosphate and pyruvate from 2-dehydro-3-deoxy-D-gluconate: step 1/2.</text>
</comment>
<accession>A0A3A6R1R7</accession>
<dbReference type="InterPro" id="IPR011611">
    <property type="entry name" value="PfkB_dom"/>
</dbReference>
<dbReference type="PANTHER" id="PTHR30246">
    <property type="entry name" value="2-KETO-3-DEOXY-6-PHOSPHOGLUCONATE ALDOLASE"/>
    <property type="match status" value="1"/>
</dbReference>
<comment type="subunit">
    <text evidence="3">Homotrimer.</text>
</comment>
<evidence type="ECO:0000256" key="10">
    <source>
        <dbReference type="ARBA" id="ARBA00043951"/>
    </source>
</evidence>
<keyword evidence="9" id="KW-0119">Carbohydrate metabolism</keyword>
<dbReference type="NCBIfam" id="TIGR01182">
    <property type="entry name" value="eda"/>
    <property type="match status" value="1"/>
</dbReference>
<organism evidence="19 20">
    <name type="scientific">Vibrio sinensis</name>
    <dbReference type="NCBI Taxonomy" id="2302434"/>
    <lineage>
        <taxon>Bacteria</taxon>
        <taxon>Pseudomonadati</taxon>
        <taxon>Pseudomonadota</taxon>
        <taxon>Gammaproteobacteria</taxon>
        <taxon>Vibrionales</taxon>
        <taxon>Vibrionaceae</taxon>
        <taxon>Vibrio</taxon>
    </lineage>
</organism>
<evidence type="ECO:0000256" key="5">
    <source>
        <dbReference type="ARBA" id="ARBA00022741"/>
    </source>
</evidence>
<keyword evidence="4" id="KW-0808">Transferase</keyword>
<reference evidence="19 20" key="1">
    <citation type="submission" date="2018-08" db="EMBL/GenBank/DDBJ databases">
        <title>Vibrio isolated from the Eastern China Marginal Seas.</title>
        <authorList>
            <person name="Li Y."/>
        </authorList>
    </citation>
    <scope>NUCLEOTIDE SEQUENCE [LARGE SCALE GENOMIC DNA]</scope>
    <source>
        <strain evidence="19 20">BEI233</strain>
    </source>
</reference>
<evidence type="ECO:0000256" key="14">
    <source>
        <dbReference type="ARBA" id="ARBA00066369"/>
    </source>
</evidence>
<comment type="similarity">
    <text evidence="2">Belongs to the carbohydrate kinase PfkB family.</text>
</comment>
<sequence>MNKIKVAIIGECMVELKEIDDVIYQSFGGDTLNTAIYLSRLTPKITVSYLTGVGKDHFTTKMLSQWQSAGICIDYVRHSTNKQNGIYSIQTRDNGEHFFNYWRNDSAAKYWVQKEDIDHLIAELCSFDLIYLSGISLAILTTESRNKLFSALSVCQLKGIKIAFDNNYRPTLWDDDIETRNVYSAMLKLTDIAFLTFDDERKLWGDTTKQQAIERTQGFGVNEIIVRQGKHDCFVVADNAMYTIPAQRVSKVIDTTAAGDAFSAGYLAKRLTGGEYEQCAAMGHLLASKVIQHHGAIIPETEMPIMHNAMTELVNQLANCQIVPIAVVDDPKKAIKVAQILIENELPCIEVAFRSNKTPNIIKQLRDTYPQMLIGAGSITKIEQVDLAIEAGANFLVSPSINPNVVHYCQEKGIDLIVSINSPYLIEKAMEVGVMTMKFFPAEASGGAPMLKAISAVYPDVKFIPSGGINPFNLVNYLSISNVACVSGTWLIPPALIEAEEWQQIAEFIEDELRFVRE</sequence>
<evidence type="ECO:0000256" key="1">
    <source>
        <dbReference type="ARBA" id="ARBA00006906"/>
    </source>
</evidence>
<proteinExistence type="inferred from homology"/>
<dbReference type="PROSITE" id="PS00160">
    <property type="entry name" value="ALDOLASE_KDPG_KHG_2"/>
    <property type="match status" value="1"/>
</dbReference>
<dbReference type="Proteomes" id="UP000273252">
    <property type="component" value="Unassembled WGS sequence"/>
</dbReference>
<dbReference type="Pfam" id="PF00294">
    <property type="entry name" value="PfkB"/>
    <property type="match status" value="1"/>
</dbReference>
<evidence type="ECO:0000256" key="4">
    <source>
        <dbReference type="ARBA" id="ARBA00022679"/>
    </source>
</evidence>
<dbReference type="EMBL" id="QVMU01000001">
    <property type="protein sequence ID" value="RJX75254.1"/>
    <property type="molecule type" value="Genomic_DNA"/>
</dbReference>
<comment type="similarity">
    <text evidence="1">Belongs to the KHG/KDPG aldolase family.</text>
</comment>
<keyword evidence="8 19" id="KW-0456">Lyase</keyword>
<dbReference type="Pfam" id="PF01081">
    <property type="entry name" value="Aldolase"/>
    <property type="match status" value="1"/>
</dbReference>
<dbReference type="Gene3D" id="3.20.20.70">
    <property type="entry name" value="Aldolase class I"/>
    <property type="match status" value="1"/>
</dbReference>
<comment type="catalytic activity">
    <reaction evidence="12">
        <text>2-dehydro-3-deoxy-D-gluconate + ATP = 2-dehydro-3-deoxy-6-phospho-D-gluconate + ADP + H(+)</text>
        <dbReference type="Rhea" id="RHEA:14797"/>
        <dbReference type="ChEBI" id="CHEBI:15378"/>
        <dbReference type="ChEBI" id="CHEBI:30616"/>
        <dbReference type="ChEBI" id="CHEBI:57569"/>
        <dbReference type="ChEBI" id="CHEBI:57990"/>
        <dbReference type="ChEBI" id="CHEBI:456216"/>
        <dbReference type="EC" id="2.7.1.45"/>
    </reaction>
</comment>
<dbReference type="GO" id="GO:0005524">
    <property type="term" value="F:ATP binding"/>
    <property type="evidence" value="ECO:0007669"/>
    <property type="project" value="UniProtKB-KW"/>
</dbReference>
<dbReference type="SUPFAM" id="SSF53613">
    <property type="entry name" value="Ribokinase-like"/>
    <property type="match status" value="1"/>
</dbReference>
<dbReference type="GO" id="GO:0016829">
    <property type="term" value="F:lyase activity"/>
    <property type="evidence" value="ECO:0007669"/>
    <property type="project" value="UniProtKB-KW"/>
</dbReference>
<dbReference type="InterPro" id="IPR031338">
    <property type="entry name" value="KDPG/KHG_AS_2"/>
</dbReference>
<evidence type="ECO:0000256" key="17">
    <source>
        <dbReference type="ARBA" id="ARBA00080545"/>
    </source>
</evidence>
<evidence type="ECO:0000259" key="18">
    <source>
        <dbReference type="Pfam" id="PF00294"/>
    </source>
</evidence>
<evidence type="ECO:0000256" key="11">
    <source>
        <dbReference type="ARBA" id="ARBA00044254"/>
    </source>
</evidence>
<dbReference type="InterPro" id="IPR000887">
    <property type="entry name" value="Aldlse_KDPG_KHG"/>
</dbReference>
<dbReference type="CDD" id="cd01166">
    <property type="entry name" value="KdgK"/>
    <property type="match status" value="1"/>
</dbReference>
<dbReference type="InterPro" id="IPR002173">
    <property type="entry name" value="Carboh/pur_kinase_PfkB_CS"/>
</dbReference>
<dbReference type="InterPro" id="IPR029056">
    <property type="entry name" value="Ribokinase-like"/>
</dbReference>
<keyword evidence="5" id="KW-0547">Nucleotide-binding</keyword>
<dbReference type="PROSITE" id="PS00584">
    <property type="entry name" value="PFKB_KINASES_2"/>
    <property type="match status" value="1"/>
</dbReference>
<dbReference type="AlphaFoldDB" id="A0A3A6R1R7"/>
<keyword evidence="7" id="KW-0067">ATP-binding</keyword>
<evidence type="ECO:0000256" key="3">
    <source>
        <dbReference type="ARBA" id="ARBA00011233"/>
    </source>
</evidence>
<evidence type="ECO:0000313" key="20">
    <source>
        <dbReference type="Proteomes" id="UP000273252"/>
    </source>
</evidence>
<evidence type="ECO:0000256" key="9">
    <source>
        <dbReference type="ARBA" id="ARBA00023277"/>
    </source>
</evidence>
<protein>
    <recommendedName>
        <fullName evidence="15">2-dehydro-3-deoxygluconokinase</fullName>
        <ecNumber evidence="14">2.7.1.45</ecNumber>
    </recommendedName>
    <alternativeName>
        <fullName evidence="16">2-keto-3-deoxygluconokinase</fullName>
    </alternativeName>
    <alternativeName>
        <fullName evidence="17">3-deoxy-2-oxo-D-gluconate kinase</fullName>
    </alternativeName>
    <alternativeName>
        <fullName evidence="11">KDG kinase</fullName>
    </alternativeName>
</protein>
<evidence type="ECO:0000256" key="13">
    <source>
        <dbReference type="ARBA" id="ARBA00054997"/>
    </source>
</evidence>